<accession>A0A075SSN2</accession>
<organism evidence="2 3">
    <name type="scientific">Streptococcus suis 6407</name>
    <dbReference type="NCBI Taxonomy" id="1214179"/>
    <lineage>
        <taxon>Bacteria</taxon>
        <taxon>Bacillati</taxon>
        <taxon>Bacillota</taxon>
        <taxon>Bacilli</taxon>
        <taxon>Lactobacillales</taxon>
        <taxon>Streptococcaceae</taxon>
        <taxon>Streptococcus</taxon>
    </lineage>
</organism>
<evidence type="ECO:0000256" key="1">
    <source>
        <dbReference type="SAM" id="SignalP"/>
    </source>
</evidence>
<dbReference type="AlphaFoldDB" id="A0A075SSN2"/>
<dbReference type="RefSeq" id="WP_014637092.1">
    <property type="nucleotide sequence ID" value="NZ_ALLE01000013.1"/>
</dbReference>
<proteinExistence type="predicted"/>
<reference evidence="2 3" key="1">
    <citation type="journal article" date="2014" name="Genome Announc.">
        <title>Whole-Genome Sequence of Streptococcus suis Serotype 4 Reference Strain 6407.</title>
        <authorList>
            <person name="Wang K."/>
            <person name="Chen J."/>
            <person name="Yao H."/>
            <person name="Lu C."/>
        </authorList>
    </citation>
    <scope>NUCLEOTIDE SEQUENCE [LARGE SCALE GENOMIC DNA]</scope>
    <source>
        <strain evidence="2">6407</strain>
    </source>
</reference>
<evidence type="ECO:0000313" key="2">
    <source>
        <dbReference type="EMBL" id="AIG44020.1"/>
    </source>
</evidence>
<dbReference type="EMBL" id="CP008921">
    <property type="protein sequence ID" value="AIG44020.1"/>
    <property type="molecule type" value="Genomic_DNA"/>
</dbReference>
<evidence type="ECO:0000313" key="3">
    <source>
        <dbReference type="Proteomes" id="UP000028185"/>
    </source>
</evidence>
<dbReference type="HOGENOM" id="CLU_1509727_0_0_9"/>
<sequence>MVKKSSSVWTSLLLGAAGGAAAAAFLASKTGKTVKEKVVNFANDYKENHEEINADFVTKAQDLGKQATERFTEVKTQLETGELTVEDLVKSGKEKSLETFEQIKEKIAEQNLSTADILEAIKAKTAKAPTVDLTEEDIEDAVVVSEDIELTIDDVIIEPVSETVSEVASETASETVEG</sequence>
<gene>
    <name evidence="2" type="ORF">ID09_08315</name>
</gene>
<keyword evidence="1" id="KW-0732">Signal</keyword>
<dbReference type="PATRIC" id="fig|1214179.4.peg.1643"/>
<feature type="signal peptide" evidence="1">
    <location>
        <begin position="1"/>
        <end position="22"/>
    </location>
</feature>
<dbReference type="Proteomes" id="UP000028185">
    <property type="component" value="Chromosome"/>
</dbReference>
<name>A0A075SSN2_STRSU</name>
<feature type="chain" id="PRO_5001709532" evidence="1">
    <location>
        <begin position="23"/>
        <end position="178"/>
    </location>
</feature>
<protein>
    <submittedName>
        <fullName evidence="2">Signal peptide protein</fullName>
    </submittedName>
</protein>